<keyword evidence="20" id="KW-1185">Reference proteome</keyword>
<evidence type="ECO:0000256" key="16">
    <source>
        <dbReference type="PIRSR" id="PIRSR038193-3"/>
    </source>
</evidence>
<dbReference type="GO" id="GO:0005764">
    <property type="term" value="C:lysosome"/>
    <property type="evidence" value="ECO:0007669"/>
    <property type="project" value="UniProtKB-SubCell"/>
</dbReference>
<dbReference type="InParanoid" id="G3X337"/>
<evidence type="ECO:0000256" key="11">
    <source>
        <dbReference type="ARBA" id="ARBA00023228"/>
    </source>
</evidence>
<feature type="active site" description="Proton donor" evidence="14">
    <location>
        <position position="135"/>
    </location>
</feature>
<dbReference type="RefSeq" id="XP_003762356.1">
    <property type="nucleotide sequence ID" value="XM_003762308.4"/>
</dbReference>
<keyword evidence="12 17" id="KW-0326">Glycosidase</keyword>
<name>G3X337_SARHA</name>
<sequence length="442" mass="50100">MALNTFSVGLHLYALLLCLPTPGQSIVAPVVPDVPFAAIWNVGTNFCQKKFQINIDLETFDIVANPGQAFKGPDMTIFYSNQLGLYPFYTSDGQPVNGGLPQNASLDAHLARARQDILASMPTLDFRGLAVIDWESWRPVWARNGGSKNIYRERSREMIRAQHPDWYSWWVERKAIEQYERAAKAFMLDTLKLGVSLKPEGLWGYYDFPDCYNYNFQSPNYTGQCLPGIEDQNDGLQWMWEESRALYPSIYLSPKLAGNGHSLLYVRSRVREAFRVAGRTRSSHRHILPYAQIFYENTDRFLSLEDLERSIGESAAQGTDGIVLWIGWSNYNSKKSCQAIKDYMDTTLGPFLLNVTSSARLCSQALCSGHGRCSRRPDHPQAFLFLNPSSFSLRHQPTSGRLGVEGILTNEARARMATEFECRCYTGWNGERCEFQDDSPSP</sequence>
<dbReference type="InterPro" id="IPR017853">
    <property type="entry name" value="GH"/>
</dbReference>
<dbReference type="PANTHER" id="PTHR11769:SF23">
    <property type="entry name" value="HYALURONIDASE-1"/>
    <property type="match status" value="1"/>
</dbReference>
<comment type="subcellular location">
    <subcellularLocation>
        <location evidence="2">Lysosome</location>
    </subcellularLocation>
    <subcellularLocation>
        <location evidence="3">Secreted</location>
    </subcellularLocation>
</comment>
<feature type="disulfide bond" evidence="16">
    <location>
        <begin position="362"/>
        <end position="373"/>
    </location>
</feature>
<evidence type="ECO:0000256" key="12">
    <source>
        <dbReference type="ARBA" id="ARBA00023295"/>
    </source>
</evidence>
<dbReference type="OrthoDB" id="5796153at2759"/>
<feature type="glycosylation site" description="N-linked (GlcNAc...) asparagine" evidence="15">
    <location>
        <position position="354"/>
    </location>
</feature>
<comment type="catalytic activity">
    <reaction evidence="1 17">
        <text>Random hydrolysis of (1-&gt;4)-linkages between N-acetyl-beta-D-glucosamine and D-glucuronate residues in hyaluronate.</text>
        <dbReference type="EC" id="3.2.1.35"/>
    </reaction>
</comment>
<dbReference type="Proteomes" id="UP000007648">
    <property type="component" value="Unassembled WGS sequence"/>
</dbReference>
<feature type="signal peptide" evidence="18">
    <location>
        <begin position="1"/>
        <end position="25"/>
    </location>
</feature>
<keyword evidence="6" id="KW-0245">EGF-like domain</keyword>
<evidence type="ECO:0000256" key="7">
    <source>
        <dbReference type="ARBA" id="ARBA00022729"/>
    </source>
</evidence>
<dbReference type="KEGG" id="shr:100916272"/>
<dbReference type="GO" id="GO:0030214">
    <property type="term" value="P:hyaluronan catabolic process"/>
    <property type="evidence" value="ECO:0007669"/>
    <property type="project" value="TreeGrafter"/>
</dbReference>
<dbReference type="Ensembl" id="ENSSHAT00000022269.2">
    <property type="protein sequence ID" value="ENSSHAP00000022092.2"/>
    <property type="gene ID" value="ENSSHAG00000018697.2"/>
</dbReference>
<comment type="similarity">
    <text evidence="4 13 17">Belongs to the glycosyl hydrolase 56 family.</text>
</comment>
<keyword evidence="5" id="KW-0964">Secreted</keyword>
<accession>G3X337</accession>
<feature type="disulfide bond" evidence="16">
    <location>
        <begin position="424"/>
        <end position="433"/>
    </location>
</feature>
<feature type="disulfide bond" evidence="16">
    <location>
        <begin position="211"/>
        <end position="225"/>
    </location>
</feature>
<evidence type="ECO:0000256" key="8">
    <source>
        <dbReference type="ARBA" id="ARBA00022801"/>
    </source>
</evidence>
<dbReference type="GeneID" id="100916272"/>
<protein>
    <recommendedName>
        <fullName evidence="17">Hyaluronidase</fullName>
        <ecNumber evidence="17">3.2.1.35</ecNumber>
    </recommendedName>
</protein>
<dbReference type="FunCoup" id="G3X337">
    <property type="interactions" value="156"/>
</dbReference>
<feature type="disulfide bond" evidence="16">
    <location>
        <begin position="47"/>
        <end position="337"/>
    </location>
</feature>
<evidence type="ECO:0000256" key="2">
    <source>
        <dbReference type="ARBA" id="ARBA00004371"/>
    </source>
</evidence>
<keyword evidence="9 16" id="KW-1015">Disulfide bond</keyword>
<organism evidence="19 20">
    <name type="scientific">Sarcophilus harrisii</name>
    <name type="common">Tasmanian devil</name>
    <name type="synonym">Sarcophilus laniarius</name>
    <dbReference type="NCBI Taxonomy" id="9305"/>
    <lineage>
        <taxon>Eukaryota</taxon>
        <taxon>Metazoa</taxon>
        <taxon>Chordata</taxon>
        <taxon>Craniata</taxon>
        <taxon>Vertebrata</taxon>
        <taxon>Euteleostomi</taxon>
        <taxon>Mammalia</taxon>
        <taxon>Metatheria</taxon>
        <taxon>Dasyuromorphia</taxon>
        <taxon>Dasyuridae</taxon>
        <taxon>Sarcophilus</taxon>
    </lineage>
</organism>
<proteinExistence type="inferred from homology"/>
<reference evidence="19" key="2">
    <citation type="submission" date="2025-08" db="UniProtKB">
        <authorList>
            <consortium name="Ensembl"/>
        </authorList>
    </citation>
    <scope>IDENTIFICATION</scope>
</reference>
<keyword evidence="11" id="KW-0458">Lysosome</keyword>
<dbReference type="SUPFAM" id="SSF51445">
    <property type="entry name" value="(Trans)glycosidases"/>
    <property type="match status" value="1"/>
</dbReference>
<gene>
    <name evidence="19" type="primary">LOC100916272</name>
</gene>
<evidence type="ECO:0000256" key="9">
    <source>
        <dbReference type="ARBA" id="ARBA00023157"/>
    </source>
</evidence>
<dbReference type="OMA" id="WVRNWDS"/>
<feature type="chain" id="PRO_5029794361" description="Hyaluronidase" evidence="18">
    <location>
        <begin position="26"/>
        <end position="442"/>
    </location>
</feature>
<dbReference type="GO" id="GO:0005576">
    <property type="term" value="C:extracellular region"/>
    <property type="evidence" value="ECO:0007669"/>
    <property type="project" value="UniProtKB-SubCell"/>
</dbReference>
<evidence type="ECO:0000256" key="1">
    <source>
        <dbReference type="ARBA" id="ARBA00000251"/>
    </source>
</evidence>
<evidence type="ECO:0000256" key="6">
    <source>
        <dbReference type="ARBA" id="ARBA00022536"/>
    </source>
</evidence>
<dbReference type="PIRSF" id="PIRSF038193">
    <property type="entry name" value="Hyaluronidase"/>
    <property type="match status" value="1"/>
</dbReference>
<dbReference type="EC" id="3.2.1.35" evidence="17"/>
<keyword evidence="7 18" id="KW-0732">Signal</keyword>
<dbReference type="HOGENOM" id="CLU_036366_2_0_1"/>
<dbReference type="PRINTS" id="PR00846">
    <property type="entry name" value="GLHYDRLASE56"/>
</dbReference>
<evidence type="ECO:0000256" key="15">
    <source>
        <dbReference type="PIRSR" id="PIRSR038193-2"/>
    </source>
</evidence>
<dbReference type="InterPro" id="IPR018155">
    <property type="entry name" value="Hyaluronidase"/>
</dbReference>
<evidence type="ECO:0000256" key="18">
    <source>
        <dbReference type="SAM" id="SignalP"/>
    </source>
</evidence>
<dbReference type="PANTHER" id="PTHR11769">
    <property type="entry name" value="HYALURONIDASE"/>
    <property type="match status" value="1"/>
</dbReference>
<reference evidence="19" key="3">
    <citation type="submission" date="2025-09" db="UniProtKB">
        <authorList>
            <consortium name="Ensembl"/>
        </authorList>
    </citation>
    <scope>IDENTIFICATION</scope>
</reference>
<evidence type="ECO:0000313" key="20">
    <source>
        <dbReference type="Proteomes" id="UP000007648"/>
    </source>
</evidence>
<dbReference type="AlphaFoldDB" id="G3X337"/>
<evidence type="ECO:0000256" key="4">
    <source>
        <dbReference type="ARBA" id="ARBA00008871"/>
    </source>
</evidence>
<evidence type="ECO:0000256" key="17">
    <source>
        <dbReference type="RuleBase" id="RU610713"/>
    </source>
</evidence>
<keyword evidence="10" id="KW-0325">Glycoprotein</keyword>
<evidence type="ECO:0000256" key="13">
    <source>
        <dbReference type="PIRNR" id="PIRNR038193"/>
    </source>
</evidence>
<feature type="disulfide bond" evidence="16">
    <location>
        <begin position="367"/>
        <end position="422"/>
    </location>
</feature>
<dbReference type="GO" id="GO:0004415">
    <property type="term" value="F:hyalurononglucosaminidase activity"/>
    <property type="evidence" value="ECO:0007669"/>
    <property type="project" value="UniProtKB-UniRule"/>
</dbReference>
<evidence type="ECO:0000313" key="19">
    <source>
        <dbReference type="Ensembl" id="ENSSHAP00000022092.2"/>
    </source>
</evidence>
<dbReference type="Gene3D" id="3.20.20.70">
    <property type="entry name" value="Aldolase class I"/>
    <property type="match status" value="1"/>
</dbReference>
<dbReference type="GO" id="GO:0005975">
    <property type="term" value="P:carbohydrate metabolic process"/>
    <property type="evidence" value="ECO:0007669"/>
    <property type="project" value="UniProtKB-UniRule"/>
</dbReference>
<evidence type="ECO:0000256" key="14">
    <source>
        <dbReference type="PIRSR" id="PIRSR038193-1"/>
    </source>
</evidence>
<dbReference type="GlyCosmos" id="G3X337">
    <property type="glycosylation" value="1 site, No reported glycans"/>
</dbReference>
<dbReference type="GO" id="GO:0031410">
    <property type="term" value="C:cytoplasmic vesicle"/>
    <property type="evidence" value="ECO:0007669"/>
    <property type="project" value="TreeGrafter"/>
</dbReference>
<dbReference type="Pfam" id="PF01630">
    <property type="entry name" value="Glyco_hydro_56"/>
    <property type="match status" value="1"/>
</dbReference>
<reference evidence="19 20" key="1">
    <citation type="journal article" date="2011" name="Proc. Natl. Acad. Sci. U.S.A.">
        <title>Genetic diversity and population structure of the endangered marsupial Sarcophilus harrisii (Tasmanian devil).</title>
        <authorList>
            <person name="Miller W."/>
            <person name="Hayes V.M."/>
            <person name="Ratan A."/>
            <person name="Petersen D.C."/>
            <person name="Wittekindt N.E."/>
            <person name="Miller J."/>
            <person name="Walenz B."/>
            <person name="Knight J."/>
            <person name="Qi J."/>
            <person name="Zhao F."/>
            <person name="Wang Q."/>
            <person name="Bedoya-Reina O.C."/>
            <person name="Katiyar N."/>
            <person name="Tomsho L.P."/>
            <person name="Kasson L.M."/>
            <person name="Hardie R.A."/>
            <person name="Woodbridge P."/>
            <person name="Tindall E.A."/>
            <person name="Bertelsen M.F."/>
            <person name="Dixon D."/>
            <person name="Pyecroft S."/>
            <person name="Helgen K.M."/>
            <person name="Lesk A.M."/>
            <person name="Pringle T.H."/>
            <person name="Patterson N."/>
            <person name="Zhang Y."/>
            <person name="Kreiss A."/>
            <person name="Woods G.M."/>
            <person name="Jones M.E."/>
            <person name="Schuster S.C."/>
        </authorList>
    </citation>
    <scope>NUCLEOTIDE SEQUENCE [LARGE SCALE GENOMIC DNA]</scope>
</reference>
<keyword evidence="8 17" id="KW-0378">Hydrolase</keyword>
<evidence type="ECO:0000256" key="10">
    <source>
        <dbReference type="ARBA" id="ARBA00023180"/>
    </source>
</evidence>
<dbReference type="FunFam" id="3.20.20.70:FF:000065">
    <property type="entry name" value="Hyaluronidase"/>
    <property type="match status" value="1"/>
</dbReference>
<evidence type="ECO:0000256" key="5">
    <source>
        <dbReference type="ARBA" id="ARBA00022525"/>
    </source>
</evidence>
<dbReference type="InterPro" id="IPR013785">
    <property type="entry name" value="Aldolase_TIM"/>
</dbReference>
<dbReference type="GeneTree" id="ENSGT01020000230364"/>
<evidence type="ECO:0000256" key="3">
    <source>
        <dbReference type="ARBA" id="ARBA00004613"/>
    </source>
</evidence>